<dbReference type="PANTHER" id="PTHR43065">
    <property type="entry name" value="SENSOR HISTIDINE KINASE"/>
    <property type="match status" value="1"/>
</dbReference>
<feature type="transmembrane region" description="Helical" evidence="8">
    <location>
        <begin position="35"/>
        <end position="55"/>
    </location>
</feature>
<dbReference type="Proteomes" id="UP000198756">
    <property type="component" value="Unassembled WGS sequence"/>
</dbReference>
<evidence type="ECO:0000259" key="9">
    <source>
        <dbReference type="PROSITE" id="PS50109"/>
    </source>
</evidence>
<dbReference type="InterPro" id="IPR004358">
    <property type="entry name" value="Sig_transdc_His_kin-like_C"/>
</dbReference>
<dbReference type="PROSITE" id="PS50109">
    <property type="entry name" value="HIS_KIN"/>
    <property type="match status" value="1"/>
</dbReference>
<gene>
    <name evidence="10" type="ORF">SAMN03080617_00397</name>
</gene>
<evidence type="ECO:0000256" key="1">
    <source>
        <dbReference type="ARBA" id="ARBA00000085"/>
    </source>
</evidence>
<evidence type="ECO:0000256" key="2">
    <source>
        <dbReference type="ARBA" id="ARBA00012438"/>
    </source>
</evidence>
<sequence>MVYKRFSTGIIVRIILITICLFSGIWLFYVQELWLAPGILALVVAFLAGEMIYYVNSINHKLARFLDSIRFTDFSSSFTSDSKMGGSFREVNLAFNEVMEVFKQTRAEKEEQMLFLQVIIQHINSGIISFNAEGKIGIINNAAKHLLQIPQFRDIKDLGKLSPKLLMEVMEMKPGQRISFKVNNSLHLIIQSASLKMGGQSWSLLSLQNINAELQSNELEAWQNLTKVLRHEIMNSITPISSLVESLRTILDEDSYVQQEGFLIKREGFQDIQEGLDTIANRSKGLVNFVNAYRDYTNIPEPKKELIAVKALFENVIGLMKEELKSNQIDIQTEIIPGDLEVLCDPDQITMILINLVKNAGESIQNQADRTICLRALGQGDLGKIIQVEDHGPGIIPEALERIFVPFYTTKKTGSGIGLAISRQIMNLHKGSLQVTSVPGVKTVFTMSFK</sequence>
<dbReference type="EMBL" id="FMXE01000003">
    <property type="protein sequence ID" value="SDA42897.1"/>
    <property type="molecule type" value="Genomic_DNA"/>
</dbReference>
<evidence type="ECO:0000256" key="8">
    <source>
        <dbReference type="SAM" id="Phobius"/>
    </source>
</evidence>
<keyword evidence="8" id="KW-1133">Transmembrane helix</keyword>
<keyword evidence="8" id="KW-0812">Transmembrane</keyword>
<dbReference type="GO" id="GO:0000160">
    <property type="term" value="P:phosphorelay signal transduction system"/>
    <property type="evidence" value="ECO:0007669"/>
    <property type="project" value="UniProtKB-KW"/>
</dbReference>
<dbReference type="InterPro" id="IPR036890">
    <property type="entry name" value="HATPase_C_sf"/>
</dbReference>
<dbReference type="OrthoDB" id="1931120at2"/>
<keyword evidence="11" id="KW-1185">Reference proteome</keyword>
<keyword evidence="7" id="KW-0902">Two-component regulatory system</keyword>
<dbReference type="GO" id="GO:0004673">
    <property type="term" value="F:protein histidine kinase activity"/>
    <property type="evidence" value="ECO:0007669"/>
    <property type="project" value="UniProtKB-EC"/>
</dbReference>
<dbReference type="InterPro" id="IPR003594">
    <property type="entry name" value="HATPase_dom"/>
</dbReference>
<keyword evidence="5 10" id="KW-0418">Kinase</keyword>
<dbReference type="InterPro" id="IPR005467">
    <property type="entry name" value="His_kinase_dom"/>
</dbReference>
<dbReference type="PRINTS" id="PR00344">
    <property type="entry name" value="BCTRLSENSOR"/>
</dbReference>
<feature type="domain" description="Histidine kinase" evidence="9">
    <location>
        <begin position="228"/>
        <end position="450"/>
    </location>
</feature>
<dbReference type="EC" id="2.7.13.3" evidence="2"/>
<dbReference type="STRING" id="279824.SAMN03080617_00397"/>
<evidence type="ECO:0000256" key="6">
    <source>
        <dbReference type="ARBA" id="ARBA00022840"/>
    </source>
</evidence>
<dbReference type="Gene3D" id="3.30.450.20">
    <property type="entry name" value="PAS domain"/>
    <property type="match status" value="1"/>
</dbReference>
<dbReference type="SUPFAM" id="SSF55874">
    <property type="entry name" value="ATPase domain of HSP90 chaperone/DNA topoisomerase II/histidine kinase"/>
    <property type="match status" value="1"/>
</dbReference>
<evidence type="ECO:0000256" key="4">
    <source>
        <dbReference type="ARBA" id="ARBA00022741"/>
    </source>
</evidence>
<protein>
    <recommendedName>
        <fullName evidence="2">histidine kinase</fullName>
        <ecNumber evidence="2">2.7.13.3</ecNumber>
    </recommendedName>
</protein>
<evidence type="ECO:0000313" key="10">
    <source>
        <dbReference type="EMBL" id="SDA42897.1"/>
    </source>
</evidence>
<evidence type="ECO:0000256" key="3">
    <source>
        <dbReference type="ARBA" id="ARBA00022679"/>
    </source>
</evidence>
<dbReference type="SMART" id="SM00387">
    <property type="entry name" value="HATPase_c"/>
    <property type="match status" value="1"/>
</dbReference>
<proteinExistence type="predicted"/>
<name>A0A1G5VCB7_9BACT</name>
<keyword evidence="3" id="KW-0808">Transferase</keyword>
<dbReference type="PANTHER" id="PTHR43065:SF46">
    <property type="entry name" value="C4-DICARBOXYLATE TRANSPORT SENSOR PROTEIN DCTB"/>
    <property type="match status" value="1"/>
</dbReference>
<dbReference type="RefSeq" id="WP_092728282.1">
    <property type="nucleotide sequence ID" value="NZ_FMXE01000003.1"/>
</dbReference>
<feature type="transmembrane region" description="Helical" evidence="8">
    <location>
        <begin position="12"/>
        <end position="29"/>
    </location>
</feature>
<comment type="catalytic activity">
    <reaction evidence="1">
        <text>ATP + protein L-histidine = ADP + protein N-phospho-L-histidine.</text>
        <dbReference type="EC" id="2.7.13.3"/>
    </reaction>
</comment>
<keyword evidence="8" id="KW-0472">Membrane</keyword>
<keyword evidence="4" id="KW-0547">Nucleotide-binding</keyword>
<organism evidence="10 11">
    <name type="scientific">Algoriphagus alkaliphilus</name>
    <dbReference type="NCBI Taxonomy" id="279824"/>
    <lineage>
        <taxon>Bacteria</taxon>
        <taxon>Pseudomonadati</taxon>
        <taxon>Bacteroidota</taxon>
        <taxon>Cytophagia</taxon>
        <taxon>Cytophagales</taxon>
        <taxon>Cyclobacteriaceae</taxon>
        <taxon>Algoriphagus</taxon>
    </lineage>
</organism>
<dbReference type="AlphaFoldDB" id="A0A1G5VCB7"/>
<reference evidence="11" key="1">
    <citation type="submission" date="2016-10" db="EMBL/GenBank/DDBJ databases">
        <authorList>
            <person name="Varghese N."/>
            <person name="Submissions S."/>
        </authorList>
    </citation>
    <scope>NUCLEOTIDE SEQUENCE [LARGE SCALE GENOMIC DNA]</scope>
    <source>
        <strain evidence="11">DSM 22703</strain>
    </source>
</reference>
<evidence type="ECO:0000256" key="7">
    <source>
        <dbReference type="ARBA" id="ARBA00023012"/>
    </source>
</evidence>
<dbReference type="Gene3D" id="3.30.565.10">
    <property type="entry name" value="Histidine kinase-like ATPase, C-terminal domain"/>
    <property type="match status" value="1"/>
</dbReference>
<evidence type="ECO:0000256" key="5">
    <source>
        <dbReference type="ARBA" id="ARBA00022777"/>
    </source>
</evidence>
<evidence type="ECO:0000313" key="11">
    <source>
        <dbReference type="Proteomes" id="UP000198756"/>
    </source>
</evidence>
<dbReference type="GO" id="GO:0005524">
    <property type="term" value="F:ATP binding"/>
    <property type="evidence" value="ECO:0007669"/>
    <property type="project" value="UniProtKB-KW"/>
</dbReference>
<dbReference type="Pfam" id="PF02518">
    <property type="entry name" value="HATPase_c"/>
    <property type="match status" value="1"/>
</dbReference>
<keyword evidence="6" id="KW-0067">ATP-binding</keyword>
<accession>A0A1G5VCB7</accession>